<evidence type="ECO:0000256" key="3">
    <source>
        <dbReference type="ARBA" id="ARBA00022801"/>
    </source>
</evidence>
<dbReference type="GO" id="GO:0000725">
    <property type="term" value="P:recombinational repair"/>
    <property type="evidence" value="ECO:0007669"/>
    <property type="project" value="TreeGrafter"/>
</dbReference>
<dbReference type="PANTHER" id="PTHR11070">
    <property type="entry name" value="UVRD / RECB / PCRA DNA HELICASE FAMILY MEMBER"/>
    <property type="match status" value="1"/>
</dbReference>
<evidence type="ECO:0000256" key="5">
    <source>
        <dbReference type="ARBA" id="ARBA00022840"/>
    </source>
</evidence>
<dbReference type="GO" id="GO:0033202">
    <property type="term" value="C:DNA helicase complex"/>
    <property type="evidence" value="ECO:0007669"/>
    <property type="project" value="TreeGrafter"/>
</dbReference>
<organism evidence="15 16">
    <name type="scientific">Dethiosulfatibacter aminovorans DSM 17477</name>
    <dbReference type="NCBI Taxonomy" id="1121476"/>
    <lineage>
        <taxon>Bacteria</taxon>
        <taxon>Bacillati</taxon>
        <taxon>Bacillota</taxon>
        <taxon>Tissierellia</taxon>
        <taxon>Dethiosulfatibacter</taxon>
    </lineage>
</organism>
<comment type="catalytic activity">
    <reaction evidence="8">
        <text>Couples ATP hydrolysis with the unwinding of duplex DNA by translocating in the 3'-5' direction.</text>
        <dbReference type="EC" id="5.6.2.4"/>
    </reaction>
</comment>
<dbReference type="AlphaFoldDB" id="A0A1M6FW23"/>
<dbReference type="InterPro" id="IPR000212">
    <property type="entry name" value="DNA_helicase_UvrD/REP"/>
</dbReference>
<evidence type="ECO:0000256" key="6">
    <source>
        <dbReference type="ARBA" id="ARBA00023125"/>
    </source>
</evidence>
<dbReference type="EC" id="5.6.2.4" evidence="9"/>
<dbReference type="PROSITE" id="PS51198">
    <property type="entry name" value="UVRD_HELICASE_ATP_BIND"/>
    <property type="match status" value="1"/>
</dbReference>
<feature type="binding site" evidence="11">
    <location>
        <begin position="25"/>
        <end position="32"/>
    </location>
    <ligand>
        <name>ATP</name>
        <dbReference type="ChEBI" id="CHEBI:30616"/>
    </ligand>
</feature>
<dbReference type="InterPro" id="IPR014017">
    <property type="entry name" value="DNA_helicase_UvrD-like_C"/>
</dbReference>
<dbReference type="InterPro" id="IPR013986">
    <property type="entry name" value="DExx_box_DNA_helicase_dom_sf"/>
</dbReference>
<dbReference type="CDD" id="cd17932">
    <property type="entry name" value="DEXQc_UvrD"/>
    <property type="match status" value="1"/>
</dbReference>
<evidence type="ECO:0000256" key="7">
    <source>
        <dbReference type="ARBA" id="ARBA00023235"/>
    </source>
</evidence>
<evidence type="ECO:0000256" key="12">
    <source>
        <dbReference type="SAM" id="MobiDB-lite"/>
    </source>
</evidence>
<keyword evidence="4 11" id="KW-0347">Helicase</keyword>
<keyword evidence="3 11" id="KW-0378">Hydrolase</keyword>
<keyword evidence="6" id="KW-0238">DNA-binding</keyword>
<dbReference type="Gene3D" id="1.10.486.10">
    <property type="entry name" value="PCRA, domain 4"/>
    <property type="match status" value="1"/>
</dbReference>
<comment type="similarity">
    <text evidence="1">Belongs to the helicase family. UvrD subfamily.</text>
</comment>
<evidence type="ECO:0000313" key="15">
    <source>
        <dbReference type="EMBL" id="SHJ01872.1"/>
    </source>
</evidence>
<reference evidence="15 16" key="1">
    <citation type="submission" date="2016-11" db="EMBL/GenBank/DDBJ databases">
        <authorList>
            <person name="Jaros S."/>
            <person name="Januszkiewicz K."/>
            <person name="Wedrychowicz H."/>
        </authorList>
    </citation>
    <scope>NUCLEOTIDE SEQUENCE [LARGE SCALE GENOMIC DNA]</scope>
    <source>
        <strain evidence="15 16">DSM 17477</strain>
    </source>
</reference>
<name>A0A1M6FW23_9FIRM</name>
<feature type="region of interest" description="Disordered" evidence="12">
    <location>
        <begin position="669"/>
        <end position="699"/>
    </location>
</feature>
<dbReference type="PROSITE" id="PS51217">
    <property type="entry name" value="UVRD_HELICASE_CTER"/>
    <property type="match status" value="1"/>
</dbReference>
<evidence type="ECO:0000256" key="2">
    <source>
        <dbReference type="ARBA" id="ARBA00022741"/>
    </source>
</evidence>
<dbReference type="Gene3D" id="3.40.50.300">
    <property type="entry name" value="P-loop containing nucleotide triphosphate hydrolases"/>
    <property type="match status" value="2"/>
</dbReference>
<dbReference type="Pfam" id="PF21196">
    <property type="entry name" value="PcrA_UvrD_tudor"/>
    <property type="match status" value="1"/>
</dbReference>
<dbReference type="PANTHER" id="PTHR11070:SF2">
    <property type="entry name" value="ATP-DEPENDENT DNA HELICASE SRS2"/>
    <property type="match status" value="1"/>
</dbReference>
<dbReference type="GO" id="GO:0003677">
    <property type="term" value="F:DNA binding"/>
    <property type="evidence" value="ECO:0007669"/>
    <property type="project" value="UniProtKB-KW"/>
</dbReference>
<dbReference type="CDD" id="cd18807">
    <property type="entry name" value="SF1_C_UvrD"/>
    <property type="match status" value="1"/>
</dbReference>
<proteinExistence type="inferred from homology"/>
<dbReference type="Gene3D" id="1.10.10.160">
    <property type="match status" value="1"/>
</dbReference>
<evidence type="ECO:0000256" key="1">
    <source>
        <dbReference type="ARBA" id="ARBA00009922"/>
    </source>
</evidence>
<evidence type="ECO:0000259" key="13">
    <source>
        <dbReference type="PROSITE" id="PS51198"/>
    </source>
</evidence>
<evidence type="ECO:0000256" key="9">
    <source>
        <dbReference type="ARBA" id="ARBA00034808"/>
    </source>
</evidence>
<feature type="domain" description="UvrD-like helicase ATP-binding" evidence="13">
    <location>
        <begin position="4"/>
        <end position="287"/>
    </location>
</feature>
<evidence type="ECO:0000256" key="10">
    <source>
        <dbReference type="ARBA" id="ARBA00048988"/>
    </source>
</evidence>
<dbReference type="InterPro" id="IPR027417">
    <property type="entry name" value="P-loop_NTPase"/>
</dbReference>
<dbReference type="OrthoDB" id="9810135at2"/>
<dbReference type="STRING" id="1121476.SAMN02745751_01561"/>
<dbReference type="FunFam" id="1.10.486.10:FF:000003">
    <property type="entry name" value="ATP-dependent DNA helicase"/>
    <property type="match status" value="1"/>
</dbReference>
<dbReference type="SUPFAM" id="SSF52540">
    <property type="entry name" value="P-loop containing nucleoside triphosphate hydrolases"/>
    <property type="match status" value="1"/>
</dbReference>
<keyword evidence="5 11" id="KW-0067">ATP-binding</keyword>
<dbReference type="InterPro" id="IPR014016">
    <property type="entry name" value="UvrD-like_ATP-bd"/>
</dbReference>
<dbReference type="GO" id="GO:0005829">
    <property type="term" value="C:cytosol"/>
    <property type="evidence" value="ECO:0007669"/>
    <property type="project" value="TreeGrafter"/>
</dbReference>
<evidence type="ECO:0000256" key="11">
    <source>
        <dbReference type="PROSITE-ProRule" id="PRU00560"/>
    </source>
</evidence>
<dbReference type="EMBL" id="FQZL01000009">
    <property type="protein sequence ID" value="SHJ01872.1"/>
    <property type="molecule type" value="Genomic_DNA"/>
</dbReference>
<keyword evidence="7" id="KW-0413">Isomerase</keyword>
<dbReference type="GO" id="GO:0005524">
    <property type="term" value="F:ATP binding"/>
    <property type="evidence" value="ECO:0007669"/>
    <property type="project" value="UniProtKB-UniRule"/>
</dbReference>
<dbReference type="RefSeq" id="WP_073049020.1">
    <property type="nucleotide sequence ID" value="NZ_FQZL01000009.1"/>
</dbReference>
<keyword evidence="16" id="KW-1185">Reference proteome</keyword>
<gene>
    <name evidence="15" type="ORF">SAMN02745751_01561</name>
</gene>
<evidence type="ECO:0000256" key="4">
    <source>
        <dbReference type="ARBA" id="ARBA00022806"/>
    </source>
</evidence>
<dbReference type="Proteomes" id="UP000184052">
    <property type="component" value="Unassembled WGS sequence"/>
</dbReference>
<dbReference type="Pfam" id="PF13361">
    <property type="entry name" value="UvrD_C"/>
    <property type="match status" value="1"/>
</dbReference>
<dbReference type="GO" id="GO:0016887">
    <property type="term" value="F:ATP hydrolysis activity"/>
    <property type="evidence" value="ECO:0007669"/>
    <property type="project" value="RHEA"/>
</dbReference>
<dbReference type="Pfam" id="PF00580">
    <property type="entry name" value="UvrD-helicase"/>
    <property type="match status" value="1"/>
</dbReference>
<feature type="domain" description="UvrD-like helicase C-terminal" evidence="14">
    <location>
        <begin position="288"/>
        <end position="563"/>
    </location>
</feature>
<sequence length="746" mass="85906">MDLTKLNEKQHEAVTHIEGPALVIAGAGSGKTRVLTNRIAYLIEENHVSPGRILAITFTNKAANEMKERIAELIDYDVSRMWVGTFHSICVRILRRCIDRLGYSSNFIIFDSEEQKIVVKECILELNLDTKDYDPNSIRSIISNEKNGRTRPDEFIKENFTDFRKRNIGEIYKLYEKKLKKSNALDFDDLLVKTLDILEQDEEIRNEYRDRFEYILVDEYQDTNKVQYMLVRLLAKKSDSRENVFVVGDEDQSIYGWRGADINNILDFEKDFPSAKVIKLERNYRSTQTILEAANAVIKNNTNRIGKNLWTEDNEGAKILINKSFDEKSEALFMAERIYNEKNIQSVGYDEMAILVRTRAQTRAIEERMRLEGIPYKIVGGQEFYSRKEIKDLMGYLKLVQNNNENYSFRRVINVPKRGIGKKTLELLDQFASEHDMSLFEAAELSAQIGVSKKASESLKRFTDMINEICEKQGGMDLVDLVEHVYEDSGYKDFMEANRSVEGQARLENINEFFSAVRDFQDRSEETELEDFLAHISLLTDIEKTEDGEGERLTIMTVHSAKGLEFDVVFIGGLEENMFPIVRDGNDDDIEEERRLFYVAITRAKKRLYMSFAQDRLIYGNYHKRMISRFINEIPEELVNSNKKKIQMEEKKQNKYNLFTGGFTAPAKKTVPSTPASSSTDSAAASSSQQSFTSNENKLFKSGDKIQHKKWGTGTIVQVKGDEITAAFDNMGVKTMMMPYAPIKKI</sequence>
<feature type="compositionally biased region" description="Low complexity" evidence="12">
    <location>
        <begin position="670"/>
        <end position="694"/>
    </location>
</feature>
<accession>A0A1M6FW23</accession>
<dbReference type="GO" id="GO:0043138">
    <property type="term" value="F:3'-5' DNA helicase activity"/>
    <property type="evidence" value="ECO:0007669"/>
    <property type="project" value="UniProtKB-EC"/>
</dbReference>
<evidence type="ECO:0000259" key="14">
    <source>
        <dbReference type="PROSITE" id="PS51217"/>
    </source>
</evidence>
<keyword evidence="2 11" id="KW-0547">Nucleotide-binding</keyword>
<protein>
    <recommendedName>
        <fullName evidence="9">DNA 3'-5' helicase</fullName>
        <ecNumber evidence="9">5.6.2.4</ecNumber>
    </recommendedName>
</protein>
<evidence type="ECO:0000313" key="16">
    <source>
        <dbReference type="Proteomes" id="UP000184052"/>
    </source>
</evidence>
<evidence type="ECO:0000256" key="8">
    <source>
        <dbReference type="ARBA" id="ARBA00034617"/>
    </source>
</evidence>
<comment type="catalytic activity">
    <reaction evidence="10">
        <text>ATP + H2O = ADP + phosphate + H(+)</text>
        <dbReference type="Rhea" id="RHEA:13065"/>
        <dbReference type="ChEBI" id="CHEBI:15377"/>
        <dbReference type="ChEBI" id="CHEBI:15378"/>
        <dbReference type="ChEBI" id="CHEBI:30616"/>
        <dbReference type="ChEBI" id="CHEBI:43474"/>
        <dbReference type="ChEBI" id="CHEBI:456216"/>
        <dbReference type="EC" id="5.6.2.4"/>
    </reaction>
</comment>